<gene>
    <name evidence="1" type="ORF">F7R21_06425</name>
</gene>
<proteinExistence type="predicted"/>
<dbReference type="EMBL" id="VZOJ01000010">
    <property type="protein sequence ID" value="KAB0643646.1"/>
    <property type="molecule type" value="Genomic_DNA"/>
</dbReference>
<dbReference type="AlphaFoldDB" id="A0A6H9ST76"/>
<reference evidence="1 2" key="1">
    <citation type="submission" date="2019-09" db="EMBL/GenBank/DDBJ databases">
        <title>Draft genome sequences of 48 bacterial type strains from the CCUG.</title>
        <authorList>
            <person name="Tunovic T."/>
            <person name="Pineiro-Iglesias B."/>
            <person name="Unosson C."/>
            <person name="Inganas E."/>
            <person name="Ohlen M."/>
            <person name="Cardew S."/>
            <person name="Jensie-Markopoulos S."/>
            <person name="Salva-Serra F."/>
            <person name="Jaen-Luchoro D."/>
            <person name="Karlsson R."/>
            <person name="Svensson-Stadler L."/>
            <person name="Chun J."/>
            <person name="Moore E."/>
        </authorList>
    </citation>
    <scope>NUCLEOTIDE SEQUENCE [LARGE SCALE GENOMIC DNA]</scope>
    <source>
        <strain evidence="1 2">CCUG 54555</strain>
    </source>
</reference>
<sequence>MRRTPRRAGSLLPCNAVAQVDQRCAARATVARARIVGFALLRPAKCACVDAKLNSTLTPNVEKRQYADARATDSLFACAAAREQVDPFRITDKMRSMAHARMTTRSIVPRAQLPLFSRRFPAAARQFRVCANFGPAPVIQGIRRIAPHSRAFQPRPRTFKSSE</sequence>
<accession>A0A6H9ST76</accession>
<evidence type="ECO:0000313" key="1">
    <source>
        <dbReference type="EMBL" id="KAB0643646.1"/>
    </source>
</evidence>
<organism evidence="1 2">
    <name type="scientific">Burkholderia latens</name>
    <dbReference type="NCBI Taxonomy" id="488446"/>
    <lineage>
        <taxon>Bacteria</taxon>
        <taxon>Pseudomonadati</taxon>
        <taxon>Pseudomonadota</taxon>
        <taxon>Betaproteobacteria</taxon>
        <taxon>Burkholderiales</taxon>
        <taxon>Burkholderiaceae</taxon>
        <taxon>Burkholderia</taxon>
        <taxon>Burkholderia cepacia complex</taxon>
    </lineage>
</organism>
<dbReference type="Proteomes" id="UP000430232">
    <property type="component" value="Unassembled WGS sequence"/>
</dbReference>
<keyword evidence="2" id="KW-1185">Reference proteome</keyword>
<protein>
    <submittedName>
        <fullName evidence="1">Uncharacterized protein</fullName>
    </submittedName>
</protein>
<dbReference type="RefSeq" id="WP_151063479.1">
    <property type="nucleotide sequence ID" value="NZ_VZOJ01000010.1"/>
</dbReference>
<comment type="caution">
    <text evidence="1">The sequence shown here is derived from an EMBL/GenBank/DDBJ whole genome shotgun (WGS) entry which is preliminary data.</text>
</comment>
<name>A0A6H9ST76_9BURK</name>
<evidence type="ECO:0000313" key="2">
    <source>
        <dbReference type="Proteomes" id="UP000430232"/>
    </source>
</evidence>